<evidence type="ECO:0000313" key="3">
    <source>
        <dbReference type="Proteomes" id="UP001208570"/>
    </source>
</evidence>
<name>A0AAD9N3W3_9ANNE</name>
<feature type="non-terminal residue" evidence="2">
    <location>
        <position position="1"/>
    </location>
</feature>
<accession>A0AAD9N3W3</accession>
<comment type="caution">
    <text evidence="2">The sequence shown here is derived from an EMBL/GenBank/DDBJ whole genome shotgun (WGS) entry which is preliminary data.</text>
</comment>
<evidence type="ECO:0000313" key="2">
    <source>
        <dbReference type="EMBL" id="KAK2153339.1"/>
    </source>
</evidence>
<keyword evidence="1" id="KW-1133">Transmembrane helix</keyword>
<reference evidence="2" key="1">
    <citation type="journal article" date="2023" name="Mol. Biol. Evol.">
        <title>Third-Generation Sequencing Reveals the Adaptive Role of the Epigenome in Three Deep-Sea Polychaetes.</title>
        <authorList>
            <person name="Perez M."/>
            <person name="Aroh O."/>
            <person name="Sun Y."/>
            <person name="Lan Y."/>
            <person name="Juniper S.K."/>
            <person name="Young C.R."/>
            <person name="Angers B."/>
            <person name="Qian P.Y."/>
        </authorList>
    </citation>
    <scope>NUCLEOTIDE SEQUENCE</scope>
    <source>
        <strain evidence="2">P08H-3</strain>
    </source>
</reference>
<dbReference type="EMBL" id="JAODUP010000300">
    <property type="protein sequence ID" value="KAK2153339.1"/>
    <property type="molecule type" value="Genomic_DNA"/>
</dbReference>
<gene>
    <name evidence="2" type="ORF">LSH36_300g04094</name>
</gene>
<evidence type="ECO:0000256" key="1">
    <source>
        <dbReference type="SAM" id="Phobius"/>
    </source>
</evidence>
<keyword evidence="3" id="KW-1185">Reference proteome</keyword>
<dbReference type="Proteomes" id="UP001208570">
    <property type="component" value="Unassembled WGS sequence"/>
</dbReference>
<dbReference type="AlphaFoldDB" id="A0AAD9N3W3"/>
<keyword evidence="1" id="KW-0812">Transmembrane</keyword>
<proteinExistence type="predicted"/>
<sequence>LLSVYKPCYNLTSVCHKFYPNIFSSFQILVSEPKKLSQKLKVHFEDFWNISDTLAIILFVSGCVLRLIPSKSGYGKLQVED</sequence>
<protein>
    <submittedName>
        <fullName evidence="2">Uncharacterized protein</fullName>
    </submittedName>
</protein>
<keyword evidence="1" id="KW-0472">Membrane</keyword>
<feature type="transmembrane region" description="Helical" evidence="1">
    <location>
        <begin position="47"/>
        <end position="68"/>
    </location>
</feature>
<organism evidence="2 3">
    <name type="scientific">Paralvinella palmiformis</name>
    <dbReference type="NCBI Taxonomy" id="53620"/>
    <lineage>
        <taxon>Eukaryota</taxon>
        <taxon>Metazoa</taxon>
        <taxon>Spiralia</taxon>
        <taxon>Lophotrochozoa</taxon>
        <taxon>Annelida</taxon>
        <taxon>Polychaeta</taxon>
        <taxon>Sedentaria</taxon>
        <taxon>Canalipalpata</taxon>
        <taxon>Terebellida</taxon>
        <taxon>Terebelliformia</taxon>
        <taxon>Alvinellidae</taxon>
        <taxon>Paralvinella</taxon>
    </lineage>
</organism>